<dbReference type="GO" id="GO:0003723">
    <property type="term" value="F:RNA binding"/>
    <property type="evidence" value="ECO:0007669"/>
    <property type="project" value="TreeGrafter"/>
</dbReference>
<feature type="domain" description="Helicase C-terminal" evidence="9">
    <location>
        <begin position="271"/>
        <end position="448"/>
    </location>
</feature>
<evidence type="ECO:0000256" key="7">
    <source>
        <dbReference type="ARBA" id="ARBA00047984"/>
    </source>
</evidence>
<dbReference type="GeneID" id="24919997"/>
<proteinExistence type="inferred from homology"/>
<evidence type="ECO:0000256" key="6">
    <source>
        <dbReference type="ARBA" id="ARBA00022840"/>
    </source>
</evidence>
<dbReference type="PROSITE" id="PS51194">
    <property type="entry name" value="HELICASE_CTER"/>
    <property type="match status" value="1"/>
</dbReference>
<protein>
    <recommendedName>
        <fullName evidence="2">RNA helicase</fullName>
        <ecNumber evidence="2">3.6.4.13</ecNumber>
    </recommendedName>
</protein>
<dbReference type="PROSITE" id="PS51192">
    <property type="entry name" value="HELICASE_ATP_BIND_1"/>
    <property type="match status" value="1"/>
</dbReference>
<dbReference type="GO" id="GO:0016787">
    <property type="term" value="F:hydrolase activity"/>
    <property type="evidence" value="ECO:0007669"/>
    <property type="project" value="UniProtKB-KW"/>
</dbReference>
<gene>
    <name evidence="10" type="ORF">GSBLH_T00002862001</name>
</gene>
<dbReference type="Gene3D" id="3.40.50.300">
    <property type="entry name" value="P-loop containing nucleotide triphosphate hydrolases"/>
    <property type="match status" value="2"/>
</dbReference>
<dbReference type="AlphaFoldDB" id="D8M497"/>
<sequence length="560" mass="63387">MNFWIPGASDPGVDREYEDEGTYLVNDTQNRVSIEQQVSNHFWFAIDSREKTCRFIATEGRFCIFLYAVETSHVVIIQGETGCGKSTQIPQYLQESGWADGNRCIVCTQPRRIAATTVAKRVAEEKRSVLGETVGYSVHFDYNFNRNGKMTQIKYMTDKELLREMTHNPMLNNYSVIMVDEVHERTIQNDVLLGLLKKIIRKRQDLRIIISSASLDVNLYKHYFQDVEYSRSHDLLKPYTILTVQGRQYPVNIFYASSPVSNYVYTAASTVISIHNSSIRGDILVFLPGEDEIEACKERLLEQSQSCRLRNGQLWVVTLYPNLPYAEQKKVFRATSRGFRKVILATGMAETSLSIDGVTCVIDSGFEMIQIQHQHAGHSADLASRLFCFLQGAQASAEQRAGRAGRFTQGSCFRLYTEEGFASLKKRSDPEVKRLLLCDTILLTRQLGIQNVSLLFLSLHTQLDTFDLPSEISSSRYSISCQILNILNTLDLPSYTINPRGILVSQIPVDTHLGFLLDSLASFPSLVSPLCIGVWLCRRCAHHRCVLLGEPFIQRRAEGS</sequence>
<dbReference type="Pfam" id="PF00271">
    <property type="entry name" value="Helicase_C"/>
    <property type="match status" value="1"/>
</dbReference>
<evidence type="ECO:0000313" key="11">
    <source>
        <dbReference type="Proteomes" id="UP000008312"/>
    </source>
</evidence>
<keyword evidence="6" id="KW-0067">ATP-binding</keyword>
<evidence type="ECO:0000313" key="10">
    <source>
        <dbReference type="EMBL" id="CBK22886.2"/>
    </source>
</evidence>
<dbReference type="InterPro" id="IPR002464">
    <property type="entry name" value="DNA/RNA_helicase_DEAH_CS"/>
</dbReference>
<comment type="similarity">
    <text evidence="1">Belongs to the DEAD box helicase family. DEAH subfamily.</text>
</comment>
<evidence type="ECO:0000256" key="5">
    <source>
        <dbReference type="ARBA" id="ARBA00022806"/>
    </source>
</evidence>
<dbReference type="RefSeq" id="XP_012896934.1">
    <property type="nucleotide sequence ID" value="XM_013041480.1"/>
</dbReference>
<organism evidence="10">
    <name type="scientific">Blastocystis hominis</name>
    <dbReference type="NCBI Taxonomy" id="12968"/>
    <lineage>
        <taxon>Eukaryota</taxon>
        <taxon>Sar</taxon>
        <taxon>Stramenopiles</taxon>
        <taxon>Bigyra</taxon>
        <taxon>Opalozoa</taxon>
        <taxon>Opalinata</taxon>
        <taxon>Blastocystidae</taxon>
        <taxon>Blastocystis</taxon>
    </lineage>
</organism>
<reference evidence="10" key="1">
    <citation type="submission" date="2010-02" db="EMBL/GenBank/DDBJ databases">
        <title>Sequencing and annotation of the Blastocystis hominis genome.</title>
        <authorList>
            <person name="Wincker P."/>
        </authorList>
    </citation>
    <scope>NUCLEOTIDE SEQUENCE</scope>
    <source>
        <strain evidence="10">Singapore isolate B</strain>
    </source>
</reference>
<keyword evidence="5" id="KW-0347">Helicase</keyword>
<evidence type="ECO:0000259" key="9">
    <source>
        <dbReference type="PROSITE" id="PS51194"/>
    </source>
</evidence>
<dbReference type="SMART" id="SM00487">
    <property type="entry name" value="DEXDc"/>
    <property type="match status" value="1"/>
</dbReference>
<evidence type="ECO:0000256" key="2">
    <source>
        <dbReference type="ARBA" id="ARBA00012552"/>
    </source>
</evidence>
<dbReference type="Pfam" id="PF00270">
    <property type="entry name" value="DEAD"/>
    <property type="match status" value="1"/>
</dbReference>
<dbReference type="SMART" id="SM00490">
    <property type="entry name" value="HELICc"/>
    <property type="match status" value="1"/>
</dbReference>
<evidence type="ECO:0000256" key="1">
    <source>
        <dbReference type="ARBA" id="ARBA00008792"/>
    </source>
</evidence>
<evidence type="ECO:0000259" key="8">
    <source>
        <dbReference type="PROSITE" id="PS51192"/>
    </source>
</evidence>
<keyword evidence="4" id="KW-0378">Hydrolase</keyword>
<dbReference type="OrthoDB" id="5600252at2759"/>
<dbReference type="FunFam" id="3.40.50.300:FF:000578">
    <property type="entry name" value="probable ATP-dependent RNA helicase DHX35"/>
    <property type="match status" value="1"/>
</dbReference>
<dbReference type="Proteomes" id="UP000008312">
    <property type="component" value="Unassembled WGS sequence"/>
</dbReference>
<dbReference type="PANTHER" id="PTHR18934:SF136">
    <property type="entry name" value="ATP-DEPENDENT RNA HELICASE DHX35-RELATED"/>
    <property type="match status" value="1"/>
</dbReference>
<evidence type="ECO:0000256" key="3">
    <source>
        <dbReference type="ARBA" id="ARBA00022741"/>
    </source>
</evidence>
<dbReference type="EMBL" id="FN668652">
    <property type="protein sequence ID" value="CBK22886.2"/>
    <property type="molecule type" value="Genomic_DNA"/>
</dbReference>
<dbReference type="CDD" id="cd18791">
    <property type="entry name" value="SF2_C_RHA"/>
    <property type="match status" value="1"/>
</dbReference>
<accession>D8M497</accession>
<dbReference type="SUPFAM" id="SSF52540">
    <property type="entry name" value="P-loop containing nucleoside triphosphate hydrolases"/>
    <property type="match status" value="1"/>
</dbReference>
<dbReference type="EC" id="3.6.4.13" evidence="2"/>
<dbReference type="PROSITE" id="PS00690">
    <property type="entry name" value="DEAH_ATP_HELICASE"/>
    <property type="match status" value="1"/>
</dbReference>
<dbReference type="InterPro" id="IPR011545">
    <property type="entry name" value="DEAD/DEAH_box_helicase_dom"/>
</dbReference>
<dbReference type="GO" id="GO:0003724">
    <property type="term" value="F:RNA helicase activity"/>
    <property type="evidence" value="ECO:0007669"/>
    <property type="project" value="UniProtKB-EC"/>
</dbReference>
<dbReference type="InParanoid" id="D8M497"/>
<dbReference type="PANTHER" id="PTHR18934">
    <property type="entry name" value="ATP-DEPENDENT RNA HELICASE"/>
    <property type="match status" value="1"/>
</dbReference>
<name>D8M497_BLAHO</name>
<feature type="domain" description="Helicase ATP-binding" evidence="8">
    <location>
        <begin position="66"/>
        <end position="233"/>
    </location>
</feature>
<comment type="catalytic activity">
    <reaction evidence="7">
        <text>ATP + H2O = ADP + phosphate + H(+)</text>
        <dbReference type="Rhea" id="RHEA:13065"/>
        <dbReference type="ChEBI" id="CHEBI:15377"/>
        <dbReference type="ChEBI" id="CHEBI:15378"/>
        <dbReference type="ChEBI" id="CHEBI:30616"/>
        <dbReference type="ChEBI" id="CHEBI:43474"/>
        <dbReference type="ChEBI" id="CHEBI:456216"/>
        <dbReference type="EC" id="3.6.4.13"/>
    </reaction>
</comment>
<dbReference type="GO" id="GO:0005524">
    <property type="term" value="F:ATP binding"/>
    <property type="evidence" value="ECO:0007669"/>
    <property type="project" value="UniProtKB-KW"/>
</dbReference>
<dbReference type="InterPro" id="IPR001650">
    <property type="entry name" value="Helicase_C-like"/>
</dbReference>
<evidence type="ECO:0000256" key="4">
    <source>
        <dbReference type="ARBA" id="ARBA00022801"/>
    </source>
</evidence>
<dbReference type="InterPro" id="IPR027417">
    <property type="entry name" value="P-loop_NTPase"/>
</dbReference>
<dbReference type="OMA" id="TICAMIF"/>
<dbReference type="InterPro" id="IPR014001">
    <property type="entry name" value="Helicase_ATP-bd"/>
</dbReference>
<keyword evidence="11" id="KW-1185">Reference proteome</keyword>
<keyword evidence="3" id="KW-0547">Nucleotide-binding</keyword>